<reference evidence="2 3" key="1">
    <citation type="submission" date="2020-04" db="EMBL/GenBank/DDBJ databases">
        <authorList>
            <person name="De Canck E."/>
        </authorList>
    </citation>
    <scope>NUCLEOTIDE SEQUENCE [LARGE SCALE GENOMIC DNA]</scope>
    <source>
        <strain evidence="2 3">LMG 22037</strain>
    </source>
</reference>
<organism evidence="2 3">
    <name type="scientific">Paraburkholderia phenoliruptrix</name>
    <dbReference type="NCBI Taxonomy" id="252970"/>
    <lineage>
        <taxon>Bacteria</taxon>
        <taxon>Pseudomonadati</taxon>
        <taxon>Pseudomonadota</taxon>
        <taxon>Betaproteobacteria</taxon>
        <taxon>Burkholderiales</taxon>
        <taxon>Burkholderiaceae</taxon>
        <taxon>Paraburkholderia</taxon>
    </lineage>
</organism>
<keyword evidence="1" id="KW-0732">Signal</keyword>
<evidence type="ECO:0008006" key="4">
    <source>
        <dbReference type="Google" id="ProtNLM"/>
    </source>
</evidence>
<gene>
    <name evidence="2" type="ORF">LMG22037_02151</name>
</gene>
<dbReference type="EMBL" id="CADIKB010000007">
    <property type="protein sequence ID" value="CAB3675001.1"/>
    <property type="molecule type" value="Genomic_DNA"/>
</dbReference>
<proteinExistence type="predicted"/>
<evidence type="ECO:0000313" key="2">
    <source>
        <dbReference type="EMBL" id="CAB3675001.1"/>
    </source>
</evidence>
<dbReference type="Proteomes" id="UP000494249">
    <property type="component" value="Unassembled WGS sequence"/>
</dbReference>
<name>A0A6J5AMZ1_9BURK</name>
<dbReference type="AlphaFoldDB" id="A0A6J5AMZ1"/>
<evidence type="ECO:0000313" key="3">
    <source>
        <dbReference type="Proteomes" id="UP000494249"/>
    </source>
</evidence>
<evidence type="ECO:0000256" key="1">
    <source>
        <dbReference type="SAM" id="SignalP"/>
    </source>
</evidence>
<feature type="signal peptide" evidence="1">
    <location>
        <begin position="1"/>
        <end position="27"/>
    </location>
</feature>
<dbReference type="RefSeq" id="WP_028360853.1">
    <property type="nucleotide sequence ID" value="NZ_CADFGL010000008.1"/>
</dbReference>
<protein>
    <recommendedName>
        <fullName evidence="4">Excinuclease ATPase subunit</fullName>
    </recommendedName>
</protein>
<sequence length="150" mass="15985">MKRHLMFVTSIAFAASFTMLSAAPAFARDTVGNYPIEEALHSEPGKVGDDIALYFAGQHHPAVVKTIGEFATNKKTNAFGKSDAAACQHVFLSAVIELQDRARKEGGNAVINIKSNYKNEVRESATEFTCGAGAVIAGVALKGDVVTLRK</sequence>
<feature type="chain" id="PRO_5026679630" description="Excinuclease ATPase subunit" evidence="1">
    <location>
        <begin position="28"/>
        <end position="150"/>
    </location>
</feature>
<accession>A0A6J5AMZ1</accession>